<dbReference type="AlphaFoldDB" id="A0A108TDG3"/>
<gene>
    <name evidence="1" type="ORF">AA415_00342</name>
</gene>
<keyword evidence="2" id="KW-1185">Reference proteome</keyword>
<dbReference type="EMBL" id="LRGC01000001">
    <property type="protein sequence ID" value="KWR57799.1"/>
    <property type="molecule type" value="Genomic_DNA"/>
</dbReference>
<reference evidence="1 2" key="1">
    <citation type="journal article" date="2016" name="BMC Genomics">
        <title>Type VI secretion systems of human gut Bacteroidales segregate into three genetic architectures, two of which are contained on mobile genetic elements.</title>
        <authorList>
            <person name="Coyne M.J."/>
            <person name="Roelofs K.G."/>
            <person name="Comstock L.E."/>
        </authorList>
    </citation>
    <scope>NUCLEOTIDE SEQUENCE [LARGE SCALE GENOMIC DNA]</scope>
    <source>
        <strain evidence="1 2">CL09T03C01</strain>
    </source>
</reference>
<name>A0A108TDG3_BACSE</name>
<comment type="caution">
    <text evidence="1">The sequence shown here is derived from an EMBL/GenBank/DDBJ whole genome shotgun (WGS) entry which is preliminary data.</text>
</comment>
<accession>A0A108TDG3</accession>
<evidence type="ECO:0000313" key="2">
    <source>
        <dbReference type="Proteomes" id="UP000056419"/>
    </source>
</evidence>
<protein>
    <submittedName>
        <fullName evidence="1">Uncharacterized protein</fullName>
    </submittedName>
</protein>
<proteinExistence type="predicted"/>
<sequence>MENFTRQFNASSRNRLYRLVADKVESSVMILQKMLQQPKENEEQLKLICVNEERID</sequence>
<dbReference type="Proteomes" id="UP000056419">
    <property type="component" value="Unassembled WGS sequence"/>
</dbReference>
<evidence type="ECO:0000313" key="1">
    <source>
        <dbReference type="EMBL" id="KWR57799.1"/>
    </source>
</evidence>
<dbReference type="PATRIC" id="fig|46506.5.peg.367"/>
<organism evidence="1 2">
    <name type="scientific">Bacteroides stercoris</name>
    <dbReference type="NCBI Taxonomy" id="46506"/>
    <lineage>
        <taxon>Bacteria</taxon>
        <taxon>Pseudomonadati</taxon>
        <taxon>Bacteroidota</taxon>
        <taxon>Bacteroidia</taxon>
        <taxon>Bacteroidales</taxon>
        <taxon>Bacteroidaceae</taxon>
        <taxon>Bacteroides</taxon>
    </lineage>
</organism>